<reference evidence="1" key="1">
    <citation type="submission" date="2020-12" db="EMBL/GenBank/DDBJ databases">
        <title>Metabolic potential, ecology and presence of endohyphal bacteria is reflected in genomic diversity of Mucoromycotina.</title>
        <authorList>
            <person name="Muszewska A."/>
            <person name="Okrasinska A."/>
            <person name="Steczkiewicz K."/>
            <person name="Drgas O."/>
            <person name="Orlowska M."/>
            <person name="Perlinska-Lenart U."/>
            <person name="Aleksandrzak-Piekarczyk T."/>
            <person name="Szatraj K."/>
            <person name="Zielenkiewicz U."/>
            <person name="Pilsyk S."/>
            <person name="Malc E."/>
            <person name="Mieczkowski P."/>
            <person name="Kruszewska J.S."/>
            <person name="Biernat P."/>
            <person name="Pawlowska J."/>
        </authorList>
    </citation>
    <scope>NUCLEOTIDE SEQUENCE</scope>
    <source>
        <strain evidence="1">WA0000017839</strain>
    </source>
</reference>
<dbReference type="Proteomes" id="UP000603453">
    <property type="component" value="Unassembled WGS sequence"/>
</dbReference>
<keyword evidence="2" id="KW-1185">Reference proteome</keyword>
<proteinExistence type="predicted"/>
<comment type="caution">
    <text evidence="1">The sequence shown here is derived from an EMBL/GenBank/DDBJ whole genome shotgun (WGS) entry which is preliminary data.</text>
</comment>
<sequence length="132" mass="15473">GVDNIVPDFLSRRDGSNCIRNDISFEPRYLYDSPDTCAAINSLNNDREDEWPDHCKTQLKQQQNRFMVKDNHVWRQFVDKSKTTADMPVKETWVKFIPFKRQADLVEDFHRGFGHQGKTTINQLMKNTILVA</sequence>
<feature type="non-terminal residue" evidence="1">
    <location>
        <position position="132"/>
    </location>
</feature>
<protein>
    <submittedName>
        <fullName evidence="1">Uncharacterized protein</fullName>
    </submittedName>
</protein>
<organism evidence="1 2">
    <name type="scientific">Mucor saturninus</name>
    <dbReference type="NCBI Taxonomy" id="64648"/>
    <lineage>
        <taxon>Eukaryota</taxon>
        <taxon>Fungi</taxon>
        <taxon>Fungi incertae sedis</taxon>
        <taxon>Mucoromycota</taxon>
        <taxon>Mucoromycotina</taxon>
        <taxon>Mucoromycetes</taxon>
        <taxon>Mucorales</taxon>
        <taxon>Mucorineae</taxon>
        <taxon>Mucoraceae</taxon>
        <taxon>Mucor</taxon>
    </lineage>
</organism>
<dbReference type="AlphaFoldDB" id="A0A8H7QUW2"/>
<dbReference type="EMBL" id="JAEPRD010000100">
    <property type="protein sequence ID" value="KAG2199166.1"/>
    <property type="molecule type" value="Genomic_DNA"/>
</dbReference>
<gene>
    <name evidence="1" type="ORF">INT47_009905</name>
</gene>
<evidence type="ECO:0000313" key="1">
    <source>
        <dbReference type="EMBL" id="KAG2199166.1"/>
    </source>
</evidence>
<evidence type="ECO:0000313" key="2">
    <source>
        <dbReference type="Proteomes" id="UP000603453"/>
    </source>
</evidence>
<name>A0A8H7QUW2_9FUNG</name>
<accession>A0A8H7QUW2</accession>